<dbReference type="GO" id="GO:0003700">
    <property type="term" value="F:DNA-binding transcription factor activity"/>
    <property type="evidence" value="ECO:0007669"/>
    <property type="project" value="InterPro"/>
</dbReference>
<dbReference type="InterPro" id="IPR009057">
    <property type="entry name" value="Homeodomain-like_sf"/>
</dbReference>
<dbReference type="Gene3D" id="1.10.10.60">
    <property type="entry name" value="Homeodomain-like"/>
    <property type="match status" value="1"/>
</dbReference>
<name>A0A317PEC0_9HYPH</name>
<evidence type="ECO:0000259" key="5">
    <source>
        <dbReference type="PROSITE" id="PS01124"/>
    </source>
</evidence>
<feature type="domain" description="HTH araC/xylS-type" evidence="5">
    <location>
        <begin position="214"/>
        <end position="313"/>
    </location>
</feature>
<evidence type="ECO:0000313" key="6">
    <source>
        <dbReference type="EMBL" id="PWV95161.1"/>
    </source>
</evidence>
<dbReference type="InterPro" id="IPR020449">
    <property type="entry name" value="Tscrpt_reg_AraC-type_HTH"/>
</dbReference>
<evidence type="ECO:0000313" key="7">
    <source>
        <dbReference type="Proteomes" id="UP000246352"/>
    </source>
</evidence>
<protein>
    <submittedName>
        <fullName evidence="6">AraC family transcriptional regulator</fullName>
    </submittedName>
</protein>
<proteinExistence type="predicted"/>
<feature type="region of interest" description="Disordered" evidence="4">
    <location>
        <begin position="339"/>
        <end position="363"/>
    </location>
</feature>
<keyword evidence="7" id="KW-1185">Reference proteome</keyword>
<dbReference type="Pfam" id="PF12833">
    <property type="entry name" value="HTH_18"/>
    <property type="match status" value="1"/>
</dbReference>
<dbReference type="PANTHER" id="PTHR46796:SF6">
    <property type="entry name" value="ARAC SUBFAMILY"/>
    <property type="match status" value="1"/>
</dbReference>
<evidence type="ECO:0000256" key="3">
    <source>
        <dbReference type="ARBA" id="ARBA00023163"/>
    </source>
</evidence>
<reference evidence="6 7" key="1">
    <citation type="submission" date="2018-05" db="EMBL/GenBank/DDBJ databases">
        <title>Genomic Encyclopedia of Type Strains, Phase IV (KMG-IV): sequencing the most valuable type-strain genomes for metagenomic binning, comparative biology and taxonomic classification.</title>
        <authorList>
            <person name="Goeker M."/>
        </authorList>
    </citation>
    <scope>NUCLEOTIDE SEQUENCE [LARGE SCALE GENOMIC DNA]</scope>
    <source>
        <strain evidence="6 7">DSM 16791</strain>
    </source>
</reference>
<keyword evidence="3" id="KW-0804">Transcription</keyword>
<accession>A0A317PEC0</accession>
<keyword evidence="1" id="KW-0805">Transcription regulation</keyword>
<dbReference type="Proteomes" id="UP000246352">
    <property type="component" value="Unassembled WGS sequence"/>
</dbReference>
<dbReference type="AlphaFoldDB" id="A0A317PEC0"/>
<dbReference type="InterPro" id="IPR050204">
    <property type="entry name" value="AraC_XylS_family_regulators"/>
</dbReference>
<dbReference type="SMART" id="SM00342">
    <property type="entry name" value="HTH_ARAC"/>
    <property type="match status" value="1"/>
</dbReference>
<dbReference type="PANTHER" id="PTHR46796">
    <property type="entry name" value="HTH-TYPE TRANSCRIPTIONAL ACTIVATOR RHAS-RELATED"/>
    <property type="match status" value="1"/>
</dbReference>
<dbReference type="SUPFAM" id="SSF46689">
    <property type="entry name" value="Homeodomain-like"/>
    <property type="match status" value="1"/>
</dbReference>
<dbReference type="RefSeq" id="WP_110034631.1">
    <property type="nucleotide sequence ID" value="NZ_QGTR01000015.1"/>
</dbReference>
<comment type="caution">
    <text evidence="6">The sequence shown here is derived from an EMBL/GenBank/DDBJ whole genome shotgun (WGS) entry which is preliminary data.</text>
</comment>
<dbReference type="GO" id="GO:0043565">
    <property type="term" value="F:sequence-specific DNA binding"/>
    <property type="evidence" value="ECO:0007669"/>
    <property type="project" value="InterPro"/>
</dbReference>
<organism evidence="6 7">
    <name type="scientific">Hoeflea marina</name>
    <dbReference type="NCBI Taxonomy" id="274592"/>
    <lineage>
        <taxon>Bacteria</taxon>
        <taxon>Pseudomonadati</taxon>
        <taxon>Pseudomonadota</taxon>
        <taxon>Alphaproteobacteria</taxon>
        <taxon>Hyphomicrobiales</taxon>
        <taxon>Rhizobiaceae</taxon>
        <taxon>Hoeflea</taxon>
    </lineage>
</organism>
<evidence type="ECO:0000256" key="4">
    <source>
        <dbReference type="SAM" id="MobiDB-lite"/>
    </source>
</evidence>
<dbReference type="OrthoDB" id="8004517at2"/>
<dbReference type="InterPro" id="IPR018060">
    <property type="entry name" value="HTH_AraC"/>
</dbReference>
<evidence type="ECO:0000256" key="1">
    <source>
        <dbReference type="ARBA" id="ARBA00023015"/>
    </source>
</evidence>
<sequence>MIRSVYVFDTNGIPVRDQFNAFRSELSLLGLSGPEQTGDGRRGFSARLDGHDIGELKIVHSVTDGYTFSMPEYRARDVGLDYWLIMLRVRGCAEVEINGDRVRFEGNLIEVRDLKRARSGQVSKNRSMAVYVPRHKLEGMESVLNQLAAMDSSACLHPLLSHYLASMAGMLPDLDVNEYSVIADTTLSMIRACVSLSRDAIAAAQEVIMATRLEMAKRIVNSNLKSPYLSAESLGAELNVSRRQLYKIFDGVGGVDRYLRSCRLEACHKAILEKGGAQPINALAEEYGFPDAATFSRQFRAEFGCSPSEVRERACCSVAKSGFAAWLVGGQASAGPVIPPFKEHEWGRGPTRSRTRWDHHGTA</sequence>
<keyword evidence="2" id="KW-0238">DNA-binding</keyword>
<dbReference type="PROSITE" id="PS01124">
    <property type="entry name" value="HTH_ARAC_FAMILY_2"/>
    <property type="match status" value="1"/>
</dbReference>
<dbReference type="EMBL" id="QGTR01000015">
    <property type="protein sequence ID" value="PWV95161.1"/>
    <property type="molecule type" value="Genomic_DNA"/>
</dbReference>
<gene>
    <name evidence="6" type="ORF">DFR52_1154</name>
</gene>
<dbReference type="PRINTS" id="PR00032">
    <property type="entry name" value="HTHARAC"/>
</dbReference>
<evidence type="ECO:0000256" key="2">
    <source>
        <dbReference type="ARBA" id="ARBA00023125"/>
    </source>
</evidence>